<reference evidence="4" key="1">
    <citation type="submission" date="2020-11" db="EMBL/GenBank/DDBJ databases">
        <title>Chlorella ohadii genome sequencing and assembly.</title>
        <authorList>
            <person name="Murik O."/>
            <person name="Treves H."/>
            <person name="Kedem I."/>
            <person name="Shotland Y."/>
            <person name="Kaplan A."/>
        </authorList>
    </citation>
    <scope>NUCLEOTIDE SEQUENCE</scope>
    <source>
        <strain evidence="4">1</strain>
    </source>
</reference>
<evidence type="ECO:0000256" key="2">
    <source>
        <dbReference type="ARBA" id="ARBA00022552"/>
    </source>
</evidence>
<dbReference type="InterPro" id="IPR019398">
    <property type="entry name" value="Pre-rRNA_process_TSR2"/>
</dbReference>
<dbReference type="AlphaFoldDB" id="A0AAD5H5T6"/>
<dbReference type="Proteomes" id="UP001205105">
    <property type="component" value="Unassembled WGS sequence"/>
</dbReference>
<dbReference type="GO" id="GO:0006364">
    <property type="term" value="P:rRNA processing"/>
    <property type="evidence" value="ECO:0007669"/>
    <property type="project" value="UniProtKB-KW"/>
</dbReference>
<evidence type="ECO:0000256" key="3">
    <source>
        <dbReference type="SAM" id="MobiDB-lite"/>
    </source>
</evidence>
<name>A0AAD5H5T6_9CHLO</name>
<sequence>MTSQGMVLRHNILVGGGQRRVELPPQHRPVFEEGAALIFTRWTALQLGVQNEWGGSKSAQKAQELLQDVIGWFYNTKDHEMCDLQDLLDEALQLDFSIQAEDDSPYQVARMLINMHNQVAAGDFSYVEQMRADHARAQAQQAAAASQRLANGEPGADEDSSSDEEGSSEDEDGDAMDAEGGEDMDMDDAPQQPAGPVVDEDGFQVVQRKGRGRR</sequence>
<feature type="compositionally biased region" description="Acidic residues" evidence="3">
    <location>
        <begin position="155"/>
        <end position="188"/>
    </location>
</feature>
<organism evidence="4 5">
    <name type="scientific">Chlorella ohadii</name>
    <dbReference type="NCBI Taxonomy" id="2649997"/>
    <lineage>
        <taxon>Eukaryota</taxon>
        <taxon>Viridiplantae</taxon>
        <taxon>Chlorophyta</taxon>
        <taxon>core chlorophytes</taxon>
        <taxon>Trebouxiophyceae</taxon>
        <taxon>Chlorellales</taxon>
        <taxon>Chlorellaceae</taxon>
        <taxon>Chlorella clade</taxon>
        <taxon>Chlorella</taxon>
    </lineage>
</organism>
<gene>
    <name evidence="4" type="ORF">COHA_001559</name>
</gene>
<evidence type="ECO:0000313" key="4">
    <source>
        <dbReference type="EMBL" id="KAI7844911.1"/>
    </source>
</evidence>
<comment type="caution">
    <text evidence="4">The sequence shown here is derived from an EMBL/GenBank/DDBJ whole genome shotgun (WGS) entry which is preliminary data.</text>
</comment>
<proteinExistence type="inferred from homology"/>
<dbReference type="EMBL" id="JADXDR010000023">
    <property type="protein sequence ID" value="KAI7844911.1"/>
    <property type="molecule type" value="Genomic_DNA"/>
</dbReference>
<accession>A0AAD5H5T6</accession>
<feature type="region of interest" description="Disordered" evidence="3">
    <location>
        <begin position="142"/>
        <end position="214"/>
    </location>
</feature>
<evidence type="ECO:0000256" key="1">
    <source>
        <dbReference type="ARBA" id="ARBA00006524"/>
    </source>
</evidence>
<keyword evidence="2" id="KW-0698">rRNA processing</keyword>
<keyword evidence="5" id="KW-1185">Reference proteome</keyword>
<dbReference type="Pfam" id="PF10273">
    <property type="entry name" value="WGG"/>
    <property type="match status" value="1"/>
</dbReference>
<comment type="similarity">
    <text evidence="1">Belongs to the TSR2 family.</text>
</comment>
<evidence type="ECO:0000313" key="5">
    <source>
        <dbReference type="Proteomes" id="UP001205105"/>
    </source>
</evidence>
<protein>
    <recommendedName>
        <fullName evidence="6">Pre-rRNA-processing protein TSR2 homolog</fullName>
    </recommendedName>
</protein>
<evidence type="ECO:0008006" key="6">
    <source>
        <dbReference type="Google" id="ProtNLM"/>
    </source>
</evidence>
<dbReference type="PANTHER" id="PTHR21250">
    <property type="entry name" value="PRE-RRNA-PROCESSING PROTEIN TSR2 HOMOLOG"/>
    <property type="match status" value="1"/>
</dbReference>